<keyword evidence="2" id="KW-1185">Reference proteome</keyword>
<dbReference type="EMBL" id="FQYI01000004">
    <property type="protein sequence ID" value="SHI78661.1"/>
    <property type="molecule type" value="Genomic_DNA"/>
</dbReference>
<dbReference type="InterPro" id="IPR029069">
    <property type="entry name" value="HotDog_dom_sf"/>
</dbReference>
<proteinExistence type="predicted"/>
<gene>
    <name evidence="1" type="ORF">SAMN05443429_104163</name>
</gene>
<dbReference type="AlphaFoldDB" id="A0A1M6DZP0"/>
<dbReference type="InterPro" id="IPR016776">
    <property type="entry name" value="ApeP-like_dehydratase"/>
</dbReference>
<sequence>MRKNIDLQNILPHREPMLMTDEVLEINHDSVTTKFLVKPDNIFCENGKFNEAGLIENCAQTCSTITGQNHFIDDENTDVIGFISNIKKVKIHALPGCGEEIICKARLLSEFENICHIACESFAGEQLLLEAEMVMFLQKISG</sequence>
<organism evidence="1 2">
    <name type="scientific">Cruoricaptor ignavus</name>
    <dbReference type="NCBI Taxonomy" id="1118202"/>
    <lineage>
        <taxon>Bacteria</taxon>
        <taxon>Pseudomonadati</taxon>
        <taxon>Bacteroidota</taxon>
        <taxon>Flavobacteriia</taxon>
        <taxon>Flavobacteriales</taxon>
        <taxon>Weeksellaceae</taxon>
        <taxon>Cruoricaptor</taxon>
    </lineage>
</organism>
<dbReference type="SUPFAM" id="SSF54637">
    <property type="entry name" value="Thioesterase/thiol ester dehydrase-isomerase"/>
    <property type="match status" value="1"/>
</dbReference>
<dbReference type="OrthoDB" id="826697at2"/>
<dbReference type="Gene3D" id="3.10.129.10">
    <property type="entry name" value="Hotdog Thioesterase"/>
    <property type="match status" value="1"/>
</dbReference>
<dbReference type="STRING" id="1118202.SAMN05443429_104163"/>
<reference evidence="1 2" key="1">
    <citation type="submission" date="2016-11" db="EMBL/GenBank/DDBJ databases">
        <authorList>
            <person name="Jaros S."/>
            <person name="Januszkiewicz K."/>
            <person name="Wedrychowicz H."/>
        </authorList>
    </citation>
    <scope>NUCLEOTIDE SEQUENCE [LARGE SCALE GENOMIC DNA]</scope>
    <source>
        <strain evidence="1 2">DSM 25479</strain>
    </source>
</reference>
<protein>
    <submittedName>
        <fullName evidence="1">Predicted 3-hydroxylacyl-ACP dehydratase, HotDog domain</fullName>
    </submittedName>
</protein>
<dbReference type="Proteomes" id="UP000184335">
    <property type="component" value="Unassembled WGS sequence"/>
</dbReference>
<dbReference type="Pfam" id="PF22817">
    <property type="entry name" value="ApeP-like"/>
    <property type="match status" value="1"/>
</dbReference>
<evidence type="ECO:0000313" key="1">
    <source>
        <dbReference type="EMBL" id="SHI78661.1"/>
    </source>
</evidence>
<accession>A0A1M6DZP0</accession>
<name>A0A1M6DZP0_9FLAO</name>
<evidence type="ECO:0000313" key="2">
    <source>
        <dbReference type="Proteomes" id="UP000184335"/>
    </source>
</evidence>
<dbReference type="RefSeq" id="WP_073179223.1">
    <property type="nucleotide sequence ID" value="NZ_FQYI01000004.1"/>
</dbReference>